<dbReference type="RefSeq" id="XP_062632043.1">
    <property type="nucleotide sequence ID" value="XM_062776059.1"/>
</dbReference>
<accession>A0AAF0YGK8</accession>
<dbReference type="AlphaFoldDB" id="A0AAF0YGK8"/>
<feature type="signal peptide" evidence="1">
    <location>
        <begin position="1"/>
        <end position="20"/>
    </location>
</feature>
<dbReference type="EMBL" id="CP086720">
    <property type="protein sequence ID" value="WOO86017.1"/>
    <property type="molecule type" value="Genomic_DNA"/>
</dbReference>
<feature type="chain" id="PRO_5042039993" evidence="1">
    <location>
        <begin position="21"/>
        <end position="197"/>
    </location>
</feature>
<name>A0AAF0YGK8_9TREE</name>
<sequence>MLFTKLFIAATSLLAFSVSAAPASGPLFSQDNAELAQWLQLSKDGKAVIAKDGSGWADGQGWHPGPYAEANDVPYIPSSNGSIAINVIQQRDEWSDVEARDALVAADTTAVEARDGEEKRFFLLSLLAIKVSFWHDLLWCGKTRVYRFSNCGCQAGPVLQYHWHVRYHPSRGRGICDWRGCWFRAGYQVCPYGGCGW</sequence>
<reference evidence="2" key="1">
    <citation type="submission" date="2023-10" db="EMBL/GenBank/DDBJ databases">
        <authorList>
            <person name="Noh H."/>
        </authorList>
    </citation>
    <scope>NUCLEOTIDE SEQUENCE</scope>
    <source>
        <strain evidence="2">DUCC4014</strain>
    </source>
</reference>
<dbReference type="Proteomes" id="UP000827549">
    <property type="component" value="Chromosome 7"/>
</dbReference>
<evidence type="ECO:0000313" key="2">
    <source>
        <dbReference type="EMBL" id="WOO86017.1"/>
    </source>
</evidence>
<proteinExistence type="predicted"/>
<keyword evidence="1" id="KW-0732">Signal</keyword>
<protein>
    <submittedName>
        <fullName evidence="2">Uncharacterized protein</fullName>
    </submittedName>
</protein>
<evidence type="ECO:0000256" key="1">
    <source>
        <dbReference type="SAM" id="SignalP"/>
    </source>
</evidence>
<dbReference type="GeneID" id="87812666"/>
<keyword evidence="3" id="KW-1185">Reference proteome</keyword>
<gene>
    <name evidence="2" type="ORF">LOC62_07G009505</name>
</gene>
<organism evidence="2 3">
    <name type="scientific">Vanrija pseudolonga</name>
    <dbReference type="NCBI Taxonomy" id="143232"/>
    <lineage>
        <taxon>Eukaryota</taxon>
        <taxon>Fungi</taxon>
        <taxon>Dikarya</taxon>
        <taxon>Basidiomycota</taxon>
        <taxon>Agaricomycotina</taxon>
        <taxon>Tremellomycetes</taxon>
        <taxon>Trichosporonales</taxon>
        <taxon>Trichosporonaceae</taxon>
        <taxon>Vanrija</taxon>
    </lineage>
</organism>
<evidence type="ECO:0000313" key="3">
    <source>
        <dbReference type="Proteomes" id="UP000827549"/>
    </source>
</evidence>